<dbReference type="AlphaFoldDB" id="A0A8C9UYJ0"/>
<evidence type="ECO:0000313" key="2">
    <source>
        <dbReference type="Proteomes" id="UP000694397"/>
    </source>
</evidence>
<reference evidence="1" key="3">
    <citation type="submission" date="2025-09" db="UniProtKB">
        <authorList>
            <consortium name="Ensembl"/>
        </authorList>
    </citation>
    <scope>IDENTIFICATION</scope>
</reference>
<proteinExistence type="predicted"/>
<dbReference type="GeneTree" id="ENSGT00910000146976"/>
<keyword evidence="2" id="KW-1185">Reference proteome</keyword>
<reference evidence="1 2" key="1">
    <citation type="submission" date="2019-04" db="EMBL/GenBank/DDBJ databases">
        <authorList>
            <consortium name="Wellcome Sanger Institute Data Sharing"/>
        </authorList>
    </citation>
    <scope>NUCLEOTIDE SEQUENCE [LARGE SCALE GENOMIC DNA]</scope>
</reference>
<name>A0A8C9UYJ0_SCLFO</name>
<accession>A0A8C9UYJ0</accession>
<dbReference type="Ensembl" id="ENSSFOT00015006064.2">
    <property type="protein sequence ID" value="ENSSFOP00015005967.1"/>
    <property type="gene ID" value="ENSSFOG00015003882.2"/>
</dbReference>
<organism evidence="1 2">
    <name type="scientific">Scleropages formosus</name>
    <name type="common">Asian bonytongue</name>
    <name type="synonym">Osteoglossum formosum</name>
    <dbReference type="NCBI Taxonomy" id="113540"/>
    <lineage>
        <taxon>Eukaryota</taxon>
        <taxon>Metazoa</taxon>
        <taxon>Chordata</taxon>
        <taxon>Craniata</taxon>
        <taxon>Vertebrata</taxon>
        <taxon>Euteleostomi</taxon>
        <taxon>Actinopterygii</taxon>
        <taxon>Neopterygii</taxon>
        <taxon>Teleostei</taxon>
        <taxon>Osteoglossocephala</taxon>
        <taxon>Osteoglossomorpha</taxon>
        <taxon>Osteoglossiformes</taxon>
        <taxon>Osteoglossidae</taxon>
        <taxon>Scleropages</taxon>
    </lineage>
</organism>
<dbReference type="OrthoDB" id="8959632at2759"/>
<dbReference type="Proteomes" id="UP000694397">
    <property type="component" value="Chromosome 21"/>
</dbReference>
<sequence>MKFKCLANTYEWSPWTPPSTWADTVLFSNFSSPEYIMELNIAEPKVTHCGNSPLHMHSTHSILTARWTGSWPQYPGSRAGFHSASDYCCSSPWHPKNPYLDTSSVAHHQRKSTHQELLWWQPAMSPSSLWSRIKTKHDHSMPKTCVPKAHPFDETL</sequence>
<evidence type="ECO:0000313" key="1">
    <source>
        <dbReference type="Ensembl" id="ENSSFOP00015005967.1"/>
    </source>
</evidence>
<protein>
    <submittedName>
        <fullName evidence="1">Uncharacterized protein</fullName>
    </submittedName>
</protein>
<reference evidence="1" key="2">
    <citation type="submission" date="2025-08" db="UniProtKB">
        <authorList>
            <consortium name="Ensembl"/>
        </authorList>
    </citation>
    <scope>IDENTIFICATION</scope>
</reference>